<dbReference type="InterPro" id="IPR051687">
    <property type="entry name" value="Peroxisomal_Beta-Oxidation"/>
</dbReference>
<evidence type="ECO:0000313" key="4">
    <source>
        <dbReference type="Proteomes" id="UP000219994"/>
    </source>
</evidence>
<keyword evidence="2" id="KW-0560">Oxidoreductase</keyword>
<evidence type="ECO:0000313" key="3">
    <source>
        <dbReference type="EMBL" id="PDQ34152.1"/>
    </source>
</evidence>
<comment type="caution">
    <text evidence="3">The sequence shown here is derived from an EMBL/GenBank/DDBJ whole genome shotgun (WGS) entry which is preliminary data.</text>
</comment>
<dbReference type="PANTHER" id="PTHR45024:SF2">
    <property type="entry name" value="SCP2 DOMAIN-CONTAINING PROTEIN"/>
    <property type="match status" value="1"/>
</dbReference>
<sequence length="118" mass="12427">MEEFGQVDILYNNAGIFRDHKLWGLTDAEFSTVLDVNFVGVFSHACCDPGIDDSPAARGKIVNNTSRVAFRGRAGQTAYAAAKLGVVGLSISASIELMEYGVNSGLGTSRGSLAALRA</sequence>
<dbReference type="PRINTS" id="PR00080">
    <property type="entry name" value="SDRFAMILY"/>
</dbReference>
<gene>
    <name evidence="3" type="ORF">B5766_13055</name>
</gene>
<dbReference type="AlphaFoldDB" id="A0A2A6FMP5"/>
<dbReference type="PANTHER" id="PTHR45024">
    <property type="entry name" value="DEHYDROGENASES, SHORT CHAIN"/>
    <property type="match status" value="1"/>
</dbReference>
<dbReference type="SUPFAM" id="SSF51735">
    <property type="entry name" value="NAD(P)-binding Rossmann-fold domains"/>
    <property type="match status" value="1"/>
</dbReference>
<dbReference type="EMBL" id="NAEP01000069">
    <property type="protein sequence ID" value="PDQ34152.1"/>
    <property type="molecule type" value="Genomic_DNA"/>
</dbReference>
<dbReference type="InterPro" id="IPR002347">
    <property type="entry name" value="SDR_fam"/>
</dbReference>
<name>A0A2A6FMP5_9MICO</name>
<protein>
    <recommendedName>
        <fullName evidence="5">3-oxoacyl-ACP reductase</fullName>
    </recommendedName>
</protein>
<dbReference type="PROSITE" id="PS00061">
    <property type="entry name" value="ADH_SHORT"/>
    <property type="match status" value="1"/>
</dbReference>
<dbReference type="Pfam" id="PF00106">
    <property type="entry name" value="adh_short"/>
    <property type="match status" value="1"/>
</dbReference>
<dbReference type="PRINTS" id="PR00081">
    <property type="entry name" value="GDHRDH"/>
</dbReference>
<evidence type="ECO:0008006" key="5">
    <source>
        <dbReference type="Google" id="ProtNLM"/>
    </source>
</evidence>
<dbReference type="Gene3D" id="3.40.50.720">
    <property type="entry name" value="NAD(P)-binding Rossmann-like Domain"/>
    <property type="match status" value="1"/>
</dbReference>
<dbReference type="Proteomes" id="UP000219994">
    <property type="component" value="Unassembled WGS sequence"/>
</dbReference>
<proteinExistence type="inferred from homology"/>
<reference evidence="4" key="1">
    <citation type="submission" date="2017-03" db="EMBL/GenBank/DDBJ databases">
        <authorList>
            <person name="Lund M.B."/>
        </authorList>
    </citation>
    <scope>NUCLEOTIDE SEQUENCE [LARGE SCALE GENOMIC DNA]</scope>
</reference>
<dbReference type="InterPro" id="IPR020904">
    <property type="entry name" value="Sc_DH/Rdtase_CS"/>
</dbReference>
<evidence type="ECO:0000256" key="2">
    <source>
        <dbReference type="ARBA" id="ARBA00023002"/>
    </source>
</evidence>
<dbReference type="GO" id="GO:0016491">
    <property type="term" value="F:oxidoreductase activity"/>
    <property type="evidence" value="ECO:0007669"/>
    <property type="project" value="UniProtKB-KW"/>
</dbReference>
<evidence type="ECO:0000256" key="1">
    <source>
        <dbReference type="ARBA" id="ARBA00006484"/>
    </source>
</evidence>
<accession>A0A2A6FMP5</accession>
<organism evidence="3 4">
    <name type="scientific">Candidatus Lumbricidiphila eiseniae</name>
    <dbReference type="NCBI Taxonomy" id="1969409"/>
    <lineage>
        <taxon>Bacteria</taxon>
        <taxon>Bacillati</taxon>
        <taxon>Actinomycetota</taxon>
        <taxon>Actinomycetes</taxon>
        <taxon>Micrococcales</taxon>
        <taxon>Microbacteriaceae</taxon>
        <taxon>Candidatus Lumbricidiphila</taxon>
    </lineage>
</organism>
<dbReference type="InterPro" id="IPR036291">
    <property type="entry name" value="NAD(P)-bd_dom_sf"/>
</dbReference>
<comment type="similarity">
    <text evidence="1">Belongs to the short-chain dehydrogenases/reductases (SDR) family.</text>
</comment>